<evidence type="ECO:0000256" key="2">
    <source>
        <dbReference type="ARBA" id="ARBA00005791"/>
    </source>
</evidence>
<dbReference type="Pfam" id="PF13462">
    <property type="entry name" value="Thioredoxin_4"/>
    <property type="match status" value="1"/>
</dbReference>
<keyword evidence="8" id="KW-0560">Oxidoreductase</keyword>
<proteinExistence type="inferred from homology"/>
<dbReference type="SUPFAM" id="SSF52833">
    <property type="entry name" value="Thioredoxin-like"/>
    <property type="match status" value="1"/>
</dbReference>
<feature type="transmembrane region" description="Helical" evidence="13">
    <location>
        <begin position="223"/>
        <end position="242"/>
    </location>
</feature>
<evidence type="ECO:0000256" key="12">
    <source>
        <dbReference type="SAM" id="MobiDB-lite"/>
    </source>
</evidence>
<organism evidence="15 16">
    <name type="scientific">Sorangium atrum</name>
    <dbReference type="NCBI Taxonomy" id="2995308"/>
    <lineage>
        <taxon>Bacteria</taxon>
        <taxon>Pseudomonadati</taxon>
        <taxon>Myxococcota</taxon>
        <taxon>Polyangia</taxon>
        <taxon>Polyangiales</taxon>
        <taxon>Polyangiaceae</taxon>
        <taxon>Sorangium</taxon>
    </lineage>
</organism>
<keyword evidence="4 13" id="KW-0812">Transmembrane</keyword>
<evidence type="ECO:0000256" key="3">
    <source>
        <dbReference type="ARBA" id="ARBA00006214"/>
    </source>
</evidence>
<dbReference type="EMBL" id="JAQNDK010000002">
    <property type="protein sequence ID" value="MDC0679743.1"/>
    <property type="molecule type" value="Genomic_DNA"/>
</dbReference>
<feature type="transmembrane region" description="Helical" evidence="13">
    <location>
        <begin position="178"/>
        <end position="202"/>
    </location>
</feature>
<feature type="transmembrane region" description="Helical" evidence="13">
    <location>
        <begin position="154"/>
        <end position="172"/>
    </location>
</feature>
<feature type="region of interest" description="Disordered" evidence="12">
    <location>
        <begin position="31"/>
        <end position="66"/>
    </location>
</feature>
<dbReference type="PANTHER" id="PTHR13887">
    <property type="entry name" value="GLUTATHIONE S-TRANSFERASE KAPPA"/>
    <property type="match status" value="1"/>
</dbReference>
<protein>
    <submittedName>
        <fullName evidence="15">Vitamin K epoxide reductase family protein</fullName>
    </submittedName>
</protein>
<evidence type="ECO:0000313" key="16">
    <source>
        <dbReference type="Proteomes" id="UP001217485"/>
    </source>
</evidence>
<evidence type="ECO:0000256" key="11">
    <source>
        <dbReference type="ARBA" id="ARBA00023284"/>
    </source>
</evidence>
<evidence type="ECO:0000256" key="7">
    <source>
        <dbReference type="ARBA" id="ARBA00022989"/>
    </source>
</evidence>
<feature type="transmembrane region" description="Helical" evidence="13">
    <location>
        <begin position="75"/>
        <end position="96"/>
    </location>
</feature>
<comment type="similarity">
    <text evidence="3">Belongs to the VKOR family.</text>
</comment>
<comment type="caution">
    <text evidence="15">The sequence shown here is derived from an EMBL/GenBank/DDBJ whole genome shotgun (WGS) entry which is preliminary data.</text>
</comment>
<dbReference type="InterPro" id="IPR038354">
    <property type="entry name" value="VKOR_sf"/>
</dbReference>
<evidence type="ECO:0000256" key="10">
    <source>
        <dbReference type="ARBA" id="ARBA00023157"/>
    </source>
</evidence>
<feature type="domain" description="Thioredoxin" evidence="14">
    <location>
        <begin position="227"/>
        <end position="414"/>
    </location>
</feature>
<feature type="compositionally biased region" description="Basic and acidic residues" evidence="12">
    <location>
        <begin position="31"/>
        <end position="44"/>
    </location>
</feature>
<feature type="transmembrane region" description="Helical" evidence="13">
    <location>
        <begin position="422"/>
        <end position="441"/>
    </location>
</feature>
<dbReference type="InterPro" id="IPR013766">
    <property type="entry name" value="Thioredoxin_domain"/>
</dbReference>
<reference evidence="15 16" key="1">
    <citation type="submission" date="2023-01" db="EMBL/GenBank/DDBJ databases">
        <title>Minimal conservation of predation-associated metabolite biosynthetic gene clusters underscores biosynthetic potential of Myxococcota including descriptions for ten novel species: Archangium lansinium sp. nov., Myxococcus landrumus sp. nov., Nannocystis bai.</title>
        <authorList>
            <person name="Ahearne A."/>
            <person name="Stevens C."/>
            <person name="Dowd S."/>
        </authorList>
    </citation>
    <scope>NUCLEOTIDE SEQUENCE [LARGE SCALE GENOMIC DNA]</scope>
    <source>
        <strain evidence="15 16">WIWO2</strain>
    </source>
</reference>
<dbReference type="SMART" id="SM00756">
    <property type="entry name" value="VKc"/>
    <property type="match status" value="1"/>
</dbReference>
<name>A0ABT5C189_9BACT</name>
<evidence type="ECO:0000256" key="4">
    <source>
        <dbReference type="ARBA" id="ARBA00022692"/>
    </source>
</evidence>
<feature type="region of interest" description="Disordered" evidence="12">
    <location>
        <begin position="444"/>
        <end position="464"/>
    </location>
</feature>
<dbReference type="Proteomes" id="UP001217485">
    <property type="component" value="Unassembled WGS sequence"/>
</dbReference>
<feature type="compositionally biased region" description="Low complexity" evidence="12">
    <location>
        <begin position="45"/>
        <end position="64"/>
    </location>
</feature>
<dbReference type="Gene3D" id="1.20.1440.130">
    <property type="entry name" value="VKOR domain"/>
    <property type="match status" value="1"/>
</dbReference>
<dbReference type="InterPro" id="IPR012932">
    <property type="entry name" value="VKOR"/>
</dbReference>
<evidence type="ECO:0000313" key="15">
    <source>
        <dbReference type="EMBL" id="MDC0679743.1"/>
    </source>
</evidence>
<feature type="transmembrane region" description="Helical" evidence="13">
    <location>
        <begin position="128"/>
        <end position="147"/>
    </location>
</feature>
<keyword evidence="11" id="KW-0676">Redox-active center</keyword>
<comment type="subcellular location">
    <subcellularLocation>
        <location evidence="1">Membrane</location>
        <topology evidence="1">Multi-pass membrane protein</topology>
    </subcellularLocation>
</comment>
<dbReference type="Gene3D" id="3.40.30.10">
    <property type="entry name" value="Glutaredoxin"/>
    <property type="match status" value="1"/>
</dbReference>
<dbReference type="CDD" id="cd10546">
    <property type="entry name" value="VKOR"/>
    <property type="match status" value="1"/>
</dbReference>
<dbReference type="RefSeq" id="WP_272096741.1">
    <property type="nucleotide sequence ID" value="NZ_JAQNDK010000002.1"/>
</dbReference>
<accession>A0ABT5C189</accession>
<evidence type="ECO:0000256" key="1">
    <source>
        <dbReference type="ARBA" id="ARBA00004141"/>
    </source>
</evidence>
<evidence type="ECO:0000256" key="13">
    <source>
        <dbReference type="SAM" id="Phobius"/>
    </source>
</evidence>
<dbReference type="Pfam" id="PF07884">
    <property type="entry name" value="VKOR"/>
    <property type="match status" value="1"/>
</dbReference>
<keyword evidence="9 13" id="KW-0472">Membrane</keyword>
<keyword evidence="6" id="KW-0732">Signal</keyword>
<comment type="similarity">
    <text evidence="2">Belongs to the thioredoxin family. DsbA subfamily.</text>
</comment>
<gene>
    <name evidence="15" type="ORF">POL72_18520</name>
</gene>
<evidence type="ECO:0000256" key="9">
    <source>
        <dbReference type="ARBA" id="ARBA00023136"/>
    </source>
</evidence>
<dbReference type="InterPro" id="IPR036249">
    <property type="entry name" value="Thioredoxin-like_sf"/>
</dbReference>
<dbReference type="InterPro" id="IPR012336">
    <property type="entry name" value="Thioredoxin-like_fold"/>
</dbReference>
<sequence length="464" mass="48367">MLLNSIALLLALVLLVALAGRGNVFAVRPAGDRREGREGRDGRAGRAPLEASQASPEAPASLPSSDERQAGRARFFVTLFRLALFVAIAASAALVVEYQNAGDPAFCGVTSGCFAVRISPYSRFLGVPLPNLGLAAFTALLTASLLARARWHHVAIAAASAVGGLAAAALLGLQSLVIGAFCAWCVAVDLAAFAAAITSALVARQAWRMPARAFERAAQGGSLGVTVWGAAAAAAVGLPFLWGSHPVVPPLPPELAALQEPGKITIVAFTDFECPFCRRLHPELSKIEEPYGDRVRHVRKMVPLPIHPGALPAAKAYVCTPEDKREQAAALLYSAPPSKLTDERVASVLSPLGLSAAELAACLAAPETQAAIDADVALYGRMEARGLPTTYVGRRLVVAYNPERIRDALRREAAGDDMSLPLPWLFVALFGAAAVAVLVGGRDRSRGAADEGGAAPSSSSPERS</sequence>
<dbReference type="PROSITE" id="PS51352">
    <property type="entry name" value="THIOREDOXIN_2"/>
    <property type="match status" value="1"/>
</dbReference>
<keyword evidence="10" id="KW-1015">Disulfide bond</keyword>
<evidence type="ECO:0000256" key="6">
    <source>
        <dbReference type="ARBA" id="ARBA00022729"/>
    </source>
</evidence>
<keyword evidence="7 13" id="KW-1133">Transmembrane helix</keyword>
<evidence type="ECO:0000256" key="8">
    <source>
        <dbReference type="ARBA" id="ARBA00023002"/>
    </source>
</evidence>
<dbReference type="PANTHER" id="PTHR13887:SF14">
    <property type="entry name" value="DISULFIDE BOND FORMATION PROTEIN D"/>
    <property type="match status" value="1"/>
</dbReference>
<keyword evidence="5" id="KW-0874">Quinone</keyword>
<evidence type="ECO:0000256" key="5">
    <source>
        <dbReference type="ARBA" id="ARBA00022719"/>
    </source>
</evidence>
<keyword evidence="16" id="KW-1185">Reference proteome</keyword>
<evidence type="ECO:0000259" key="14">
    <source>
        <dbReference type="PROSITE" id="PS51352"/>
    </source>
</evidence>